<feature type="transmembrane region" description="Helical" evidence="7">
    <location>
        <begin position="153"/>
        <end position="172"/>
    </location>
</feature>
<dbReference type="InterPro" id="IPR038408">
    <property type="entry name" value="GNK2_sf"/>
</dbReference>
<evidence type="ECO:0000256" key="4">
    <source>
        <dbReference type="ARBA" id="ARBA00022737"/>
    </source>
</evidence>
<evidence type="ECO:0000256" key="1">
    <source>
        <dbReference type="ARBA" id="ARBA00004613"/>
    </source>
</evidence>
<evidence type="ECO:0000256" key="2">
    <source>
        <dbReference type="ARBA" id="ARBA00022525"/>
    </source>
</evidence>
<keyword evidence="7" id="KW-0812">Transmembrane</keyword>
<comment type="subcellular location">
    <subcellularLocation>
        <location evidence="1">Secreted</location>
    </subcellularLocation>
</comment>
<dbReference type="InterPro" id="IPR050581">
    <property type="entry name" value="CRR_secretory_protein"/>
</dbReference>
<comment type="similarity">
    <text evidence="5">Belongs to the cysteine-rich repeat secretory protein family.</text>
</comment>
<dbReference type="CDD" id="cd23509">
    <property type="entry name" value="Gnk2-like"/>
    <property type="match status" value="2"/>
</dbReference>
<evidence type="ECO:0000259" key="8">
    <source>
        <dbReference type="PROSITE" id="PS51473"/>
    </source>
</evidence>
<proteinExistence type="inferred from homology"/>
<dbReference type="Pfam" id="PF01657">
    <property type="entry name" value="Stress-antifung"/>
    <property type="match status" value="2"/>
</dbReference>
<keyword evidence="7" id="KW-1133">Transmembrane helix</keyword>
<evidence type="ECO:0000256" key="6">
    <source>
        <dbReference type="SAM" id="MobiDB-lite"/>
    </source>
</evidence>
<dbReference type="Gene3D" id="3.30.430.20">
    <property type="entry name" value="Gnk2 domain, C-X8-C-X2-C motif"/>
    <property type="match status" value="2"/>
</dbReference>
<dbReference type="InterPro" id="IPR002902">
    <property type="entry name" value="GNK2"/>
</dbReference>
<dbReference type="PANTHER" id="PTHR32411:SF54">
    <property type="entry name" value="CYSTEINE-RICH REPEAT SECRETORY PROTEIN 29-RELATED"/>
    <property type="match status" value="1"/>
</dbReference>
<keyword evidence="9" id="KW-1185">Reference proteome</keyword>
<dbReference type="Proteomes" id="UP000694864">
    <property type="component" value="Chromosome 1"/>
</dbReference>
<feature type="domain" description="Gnk2-homologous" evidence="8">
    <location>
        <begin position="286"/>
        <end position="395"/>
    </location>
</feature>
<reference evidence="9" key="1">
    <citation type="journal article" date="2014" name="Nat. Commun.">
        <title>The emerging biofuel crop Camelina sativa retains a highly undifferentiated hexaploid genome structure.</title>
        <authorList>
            <person name="Kagale S."/>
            <person name="Koh C."/>
            <person name="Nixon J."/>
            <person name="Bollina V."/>
            <person name="Clarke W.E."/>
            <person name="Tuteja R."/>
            <person name="Spillane C."/>
            <person name="Robinson S.J."/>
            <person name="Links M.G."/>
            <person name="Clarke C."/>
            <person name="Higgins E.E."/>
            <person name="Huebert T."/>
            <person name="Sharpe A.G."/>
            <person name="Parkin I.A."/>
        </authorList>
    </citation>
    <scope>NUCLEOTIDE SEQUENCE [LARGE SCALE GENOMIC DNA]</scope>
    <source>
        <strain evidence="9">cv. DH55</strain>
    </source>
</reference>
<dbReference type="Gene3D" id="3.10.10.10">
    <property type="entry name" value="HIV Type 1 Reverse Transcriptase, subunit A, domain 1"/>
    <property type="match status" value="2"/>
</dbReference>
<keyword evidence="2" id="KW-0964">Secreted</keyword>
<keyword evidence="7" id="KW-0472">Membrane</keyword>
<dbReference type="GeneID" id="104706352"/>
<evidence type="ECO:0000256" key="5">
    <source>
        <dbReference type="ARBA" id="ARBA00038515"/>
    </source>
</evidence>
<accession>A0ABM1Q8D0</accession>
<name>A0ABM1Q8D0_CAMSA</name>
<feature type="domain" description="Gnk2-homologous" evidence="8">
    <location>
        <begin position="176"/>
        <end position="278"/>
    </location>
</feature>
<feature type="region of interest" description="Disordered" evidence="6">
    <location>
        <begin position="24"/>
        <end position="44"/>
    </location>
</feature>
<evidence type="ECO:0000313" key="9">
    <source>
        <dbReference type="Proteomes" id="UP000694864"/>
    </source>
</evidence>
<evidence type="ECO:0000313" key="10">
    <source>
        <dbReference type="RefSeq" id="XP_019083018.1"/>
    </source>
</evidence>
<keyword evidence="3" id="KW-0732">Signal</keyword>
<evidence type="ECO:0000256" key="3">
    <source>
        <dbReference type="ARBA" id="ARBA00022729"/>
    </source>
</evidence>
<sequence length="398" mass="45632">MRAELVETATEIEQDIQEHVVTVSPSVQTRKAEHPGGWDDDQEGTRGLLGYDIDAKVNRPVYGIAPLSKAPYKMAPAEMAELKKQLEDLLNKGVIRPSIDLASDYHQILIDETDVRKTAFRTKYRLYEFVVMSFGNQIQNNVFFIYYLSKHLVYVPILAILLLVRSVSSLNLTNEYLNHKCFVSEGKYKHGGKYEKNLNVLNRYVSDNDLASGYVHVSHGQAPDSVTIILQCRGDSFRSNCHSCYATAVDEFHRRCQGDKAGIIWYDQCFLVISKIKPQVPRKIDFKNTFSMHNPKNVSKEARSFDKMTRDFLYELVRKPSYPTVVEHQSTYYAAGEKKLGANKICAMMQCASDILQCKVCLEWCIRELPKCCNGKQEERVLGMSCNLRYELYPFLRN</sequence>
<gene>
    <name evidence="10" type="primary">LOC104706352</name>
</gene>
<protein>
    <submittedName>
        <fullName evidence="10">Cysteine-rich repeat secretory protein 35</fullName>
    </submittedName>
</protein>
<dbReference type="PROSITE" id="PS51473">
    <property type="entry name" value="GNK2"/>
    <property type="match status" value="2"/>
</dbReference>
<organism evidence="9 10">
    <name type="scientific">Camelina sativa</name>
    <name type="common">False flax</name>
    <name type="synonym">Myagrum sativum</name>
    <dbReference type="NCBI Taxonomy" id="90675"/>
    <lineage>
        <taxon>Eukaryota</taxon>
        <taxon>Viridiplantae</taxon>
        <taxon>Streptophyta</taxon>
        <taxon>Embryophyta</taxon>
        <taxon>Tracheophyta</taxon>
        <taxon>Spermatophyta</taxon>
        <taxon>Magnoliopsida</taxon>
        <taxon>eudicotyledons</taxon>
        <taxon>Gunneridae</taxon>
        <taxon>Pentapetalae</taxon>
        <taxon>rosids</taxon>
        <taxon>malvids</taxon>
        <taxon>Brassicales</taxon>
        <taxon>Brassicaceae</taxon>
        <taxon>Camelineae</taxon>
        <taxon>Camelina</taxon>
    </lineage>
</organism>
<keyword evidence="4" id="KW-0677">Repeat</keyword>
<dbReference type="RefSeq" id="XP_019083018.1">
    <property type="nucleotide sequence ID" value="XM_019227473.1"/>
</dbReference>
<evidence type="ECO:0000256" key="7">
    <source>
        <dbReference type="SAM" id="Phobius"/>
    </source>
</evidence>
<dbReference type="InterPro" id="IPR043502">
    <property type="entry name" value="DNA/RNA_pol_sf"/>
</dbReference>
<reference evidence="10" key="2">
    <citation type="submission" date="2025-08" db="UniProtKB">
        <authorList>
            <consortium name="RefSeq"/>
        </authorList>
    </citation>
    <scope>IDENTIFICATION</scope>
    <source>
        <tissue evidence="10">Leaf</tissue>
    </source>
</reference>
<dbReference type="SUPFAM" id="SSF56672">
    <property type="entry name" value="DNA/RNA polymerases"/>
    <property type="match status" value="1"/>
</dbReference>
<dbReference type="PANTHER" id="PTHR32411">
    <property type="entry name" value="CYSTEINE-RICH REPEAT SECRETORY PROTEIN 38-RELATED"/>
    <property type="match status" value="1"/>
</dbReference>